<feature type="compositionally biased region" description="Basic and acidic residues" evidence="2">
    <location>
        <begin position="1384"/>
        <end position="1401"/>
    </location>
</feature>
<dbReference type="Proteomes" id="UP000887568">
    <property type="component" value="Unplaced"/>
</dbReference>
<dbReference type="Gene3D" id="1.10.418.10">
    <property type="entry name" value="Calponin-like domain"/>
    <property type="match status" value="1"/>
</dbReference>
<feature type="compositionally biased region" description="Polar residues" evidence="2">
    <location>
        <begin position="965"/>
        <end position="996"/>
    </location>
</feature>
<feature type="compositionally biased region" description="Basic and acidic residues" evidence="2">
    <location>
        <begin position="947"/>
        <end position="959"/>
    </location>
</feature>
<feature type="region of interest" description="Disordered" evidence="2">
    <location>
        <begin position="1311"/>
        <end position="1421"/>
    </location>
</feature>
<feature type="compositionally biased region" description="Basic and acidic residues" evidence="2">
    <location>
        <begin position="1532"/>
        <end position="1541"/>
    </location>
</feature>
<dbReference type="InterPro" id="IPR011992">
    <property type="entry name" value="EF-hand-dom_pair"/>
</dbReference>
<feature type="compositionally biased region" description="Low complexity" evidence="2">
    <location>
        <begin position="1062"/>
        <end position="1073"/>
    </location>
</feature>
<dbReference type="SUPFAM" id="SSF52540">
    <property type="entry name" value="P-loop containing nucleoside triphosphate hydrolases"/>
    <property type="match status" value="1"/>
</dbReference>
<dbReference type="InterPro" id="IPR036872">
    <property type="entry name" value="CH_dom_sf"/>
</dbReference>
<feature type="compositionally biased region" description="Polar residues" evidence="2">
    <location>
        <begin position="1317"/>
        <end position="1337"/>
    </location>
</feature>
<feature type="compositionally biased region" description="Basic residues" evidence="2">
    <location>
        <begin position="1502"/>
        <end position="1513"/>
    </location>
</feature>
<dbReference type="InterPro" id="IPR056199">
    <property type="entry name" value="SPEF2_C"/>
</dbReference>
<dbReference type="CTD" id="79925"/>
<dbReference type="Pfam" id="PF00406">
    <property type="entry name" value="ADK"/>
    <property type="match status" value="1"/>
</dbReference>
<dbReference type="Gene3D" id="3.40.50.300">
    <property type="entry name" value="P-loop containing nucleotide triphosphate hydrolases"/>
    <property type="match status" value="2"/>
</dbReference>
<feature type="compositionally biased region" description="Basic and acidic residues" evidence="2">
    <location>
        <begin position="1454"/>
        <end position="1469"/>
    </location>
</feature>
<dbReference type="OMA" id="IMETKQQ"/>
<dbReference type="Pfam" id="PF22946">
    <property type="entry name" value="SPEF2_D5"/>
    <property type="match status" value="1"/>
</dbReference>
<dbReference type="InterPro" id="IPR010441">
    <property type="entry name" value="CH_2"/>
</dbReference>
<dbReference type="GO" id="GO:0005737">
    <property type="term" value="C:cytoplasm"/>
    <property type="evidence" value="ECO:0007669"/>
    <property type="project" value="UniProtKB-ARBA"/>
</dbReference>
<accession>A0A914ATP9</accession>
<sequence length="2012" mass="226064">MTEILCRWLNSDLYISQPVDQKNFAEKFASGFLIGEVLKKYELQDDFESFSQSRTADSKLNNFTRLEPTLHLLEVPFDTNTAHGIMQEQPGVATRLMYELYIALHNKRQSNLTGVAMQTMRAGAPVKLESLERGPYKERLKILTPRQTDLNLDQLVDKFRERKRQHLDVEFRTRYEEEEKQRQWQQDERLRELQKAADARKRQTELVARIKAATVEMPKPPPNKTLKAITARREASLKREASEMRKQIAKFENQLSRSLNMTQEDKDADEEVATYLQQQQEEEKSKPELVQLIRPASNDEYISKIRKRLQEDATARQEREKRRRKVLVDQLKAHDAQEEARREELLVNRLMRQSQQERRIATQLLQLRHEKAVICQNRIFREQQYEERRQRDFQEALDKEAELARLAKLEYIEQTKQDKELHDKIAQERAEAKYLKRYNICQDILLDLVDLSCKVGKYRELTEKQLPAKLMREWKMLFSSGKPLYEQPIEGQDEEPVESAEDQLLGKERQSLLDEGDFLEYRNMVGEWQPPVDCDIKGPQKNNAVLGHILARIFSIVSPPTPPPAAPEIPPFPVKACFLGKAFTGKSSVASQLAEEHGLAVLNIDDLVRDAVDAYKDGEVMDVPSPAPTEGETVEGAGGDQQPAVPISTEGSPSGQPGTPGDVNATSATPNAVTPNPEAKDSKEKVDEEKSDIVKEAGEGTDKATEGESSESKTVKKPPSPTKKKGSAKPEPTARAKLGKLASKFLRKGQPVKDELLIDIMVEAVKRTTEEHGWIMDGFPSTVAQAKLLEKALSGYDANAKPSRSKLRQSRLALDPNPPKDPPPPVSGIDLVLMFESPDELVLKRAAGRTYASQSSEQYQQEFRPPPEGSCTGVGKQEKVSAVKDAAHDQEQIQHRLTGFQDAWKKLDKWFSSFGILRKVDVASEQQEAYCRVEDVMIETKDKIQKAKEDAEKQEEELLKAATEGSTAGPTSEVPTTQPTEGMDSTATQRGDTQTGDGVMSEAGKESTPAVAPGSPKGSRAGSAKRSRSPKGGSPKRGNSPKREKSPKSGKRDREKKREGSRSGSAKRSPSSGKGKRGKSGSPKRGKSGRKSPKREPTPEPEPEPEPPVPTGPPPPQPGSEDWVYVDEPIDEALALVIAPHWENTEATYVASAKHVFHNIRDERENIYHYFYKVRRDFEDYLRRPDGKQEFLAAWQQEYNEIAEDMRDDDETKSELHQRVQDLKEQLWEMSDNRKVDAETERTSVMEEGWLEDRLGLLTNHYLTLMQSEVDRYQDTLRLLKDYYQGMEGKIPEEFDSAFVRIPLIDLSTAVERPSSAPVSAQASESVTRAVTPTTPSAKGKKGKEPPPEEAKDELEEEKPKIPLVPRRPTSTEGFFPSQTPAGKAEKGSKSRAGKKEKEKPAPVTSLEETQESPLPPTDADEKLIFDAFQFGMMKISEMTAAELAARDAEDEAEKLREAENYKEKEKGAAKKPGKKRSKSKSPSGKRSPAGGKKSPSGKKSPVGKKSPKKGKKTATPTPPPTPPPATEDTPEERAKKELRDRMKQEYLAAISHEEGGLKMRMELTKTHAIAVLQELKAKAEEVYKDMDDWLGGRFQQEMDSIDTLAEVLGENIEKKEKVQPELVSLQDDFIVNKEVKVFRTPSPPPRPSPTEIAQPDTFTVDQMRVLHQQFVCSAPSGFISNKGFVDTLSDMTALTHGTEALPDNWMGLNLNQLEQLAAILSPDCEYVDWRTFMLQVAQPWPQPSQAQLLDALQGFRAMDTLNMGTVTREQFEQVPLWYTTDPSPPVPDDPSKPLPYDRVTHVQKLFFDNFADHAVQPPVVDYTNMLLYFSIDQDAMNGLFRALSIASGKHMPRPRLEEIESKEKQLDQLNVMKEVVEVITGGEIRLQDKRVEPSLGPPEEGIPSSALHATVDLKALVQVLHHGRPTLGDSHRFSVTSDPEDTFSQERLASVYRELGDNKLSPVPFFTLVDHPIIQDCLAMCHRYKTPDLRPVFAAATTTILIDNDATSIMS</sequence>
<feature type="coiled-coil region" evidence="1">
    <location>
        <begin position="1206"/>
        <end position="1233"/>
    </location>
</feature>
<evidence type="ECO:0000259" key="3">
    <source>
        <dbReference type="PROSITE" id="PS50021"/>
    </source>
</evidence>
<feature type="region of interest" description="Disordered" evidence="2">
    <location>
        <begin position="797"/>
        <end position="826"/>
    </location>
</feature>
<feature type="compositionally biased region" description="Pro residues" evidence="2">
    <location>
        <begin position="1517"/>
        <end position="1526"/>
    </location>
</feature>
<dbReference type="PROSITE" id="PS50021">
    <property type="entry name" value="CH"/>
    <property type="match status" value="1"/>
</dbReference>
<dbReference type="PANTHER" id="PTHR14919:SF0">
    <property type="entry name" value="SPERM FLAGELLAR PROTEIN 2"/>
    <property type="match status" value="1"/>
</dbReference>
<dbReference type="InterPro" id="IPR001715">
    <property type="entry name" value="CH_dom"/>
</dbReference>
<dbReference type="Pfam" id="PF24082">
    <property type="entry name" value="SPEF2_C"/>
    <property type="match status" value="1"/>
</dbReference>
<dbReference type="EnsemblMetazoa" id="XM_038211120.1">
    <property type="protein sequence ID" value="XP_038067048.1"/>
    <property type="gene ID" value="LOC119737048"/>
</dbReference>
<feature type="region of interest" description="Disordered" evidence="2">
    <location>
        <begin position="618"/>
        <end position="745"/>
    </location>
</feature>
<feature type="domain" description="Calponin-homology (CH)" evidence="3">
    <location>
        <begin position="1"/>
        <end position="107"/>
    </location>
</feature>
<feature type="compositionally biased region" description="Pro residues" evidence="2">
    <location>
        <begin position="816"/>
        <end position="826"/>
    </location>
</feature>
<evidence type="ECO:0000256" key="2">
    <source>
        <dbReference type="SAM" id="MobiDB-lite"/>
    </source>
</evidence>
<dbReference type="SUPFAM" id="SSF47473">
    <property type="entry name" value="EF-hand"/>
    <property type="match status" value="1"/>
</dbReference>
<feature type="compositionally biased region" description="Pro residues" evidence="2">
    <location>
        <begin position="1106"/>
        <end position="1118"/>
    </location>
</feature>
<dbReference type="PANTHER" id="PTHR14919">
    <property type="entry name" value="KPL2-RELATED"/>
    <property type="match status" value="1"/>
</dbReference>
<feature type="compositionally biased region" description="Basic and acidic residues" evidence="2">
    <location>
        <begin position="678"/>
        <end position="714"/>
    </location>
</feature>
<evidence type="ECO:0000256" key="1">
    <source>
        <dbReference type="SAM" id="Coils"/>
    </source>
</evidence>
<dbReference type="InterPro" id="IPR054517">
    <property type="entry name" value="SPEF2_D5"/>
</dbReference>
<feature type="compositionally biased region" description="Polar residues" evidence="2">
    <location>
        <begin position="664"/>
        <end position="674"/>
    </location>
</feature>
<evidence type="ECO:0000313" key="4">
    <source>
        <dbReference type="EnsemblMetazoa" id="XP_038067048.1"/>
    </source>
</evidence>
<feature type="coiled-coil region" evidence="1">
    <location>
        <begin position="234"/>
        <end position="261"/>
    </location>
</feature>
<dbReference type="RefSeq" id="XP_038067048.1">
    <property type="nucleotide sequence ID" value="XM_038211120.1"/>
</dbReference>
<name>A0A914ATP9_PATMI</name>
<feature type="compositionally biased region" description="Basic and acidic residues" evidence="2">
    <location>
        <begin position="1041"/>
        <end position="1061"/>
    </location>
</feature>
<proteinExistence type="predicted"/>
<dbReference type="InterPro" id="IPR027417">
    <property type="entry name" value="P-loop_NTPase"/>
</dbReference>
<feature type="compositionally biased region" description="Polar residues" evidence="2">
    <location>
        <begin position="1369"/>
        <end position="1381"/>
    </location>
</feature>
<dbReference type="OrthoDB" id="62528at2759"/>
<dbReference type="InterPro" id="IPR052634">
    <property type="entry name" value="Sperm_flagellar-bone_growth"/>
</dbReference>
<organism evidence="4 5">
    <name type="scientific">Patiria miniata</name>
    <name type="common">Bat star</name>
    <name type="synonym">Asterina miniata</name>
    <dbReference type="NCBI Taxonomy" id="46514"/>
    <lineage>
        <taxon>Eukaryota</taxon>
        <taxon>Metazoa</taxon>
        <taxon>Echinodermata</taxon>
        <taxon>Eleutherozoa</taxon>
        <taxon>Asterozoa</taxon>
        <taxon>Asteroidea</taxon>
        <taxon>Valvatacea</taxon>
        <taxon>Valvatida</taxon>
        <taxon>Asterinidae</taxon>
        <taxon>Patiria</taxon>
    </lineage>
</organism>
<feature type="region of interest" description="Disordered" evidence="2">
    <location>
        <begin position="947"/>
        <end position="1123"/>
    </location>
</feature>
<feature type="region of interest" description="Disordered" evidence="2">
    <location>
        <begin position="1443"/>
        <end position="1541"/>
    </location>
</feature>
<dbReference type="Pfam" id="PF06294">
    <property type="entry name" value="CH_2"/>
    <property type="match status" value="1"/>
</dbReference>
<feature type="compositionally biased region" description="Low complexity" evidence="2">
    <location>
        <begin position="1481"/>
        <end position="1501"/>
    </location>
</feature>
<feature type="compositionally biased region" description="Basic residues" evidence="2">
    <location>
        <begin position="1470"/>
        <end position="1480"/>
    </location>
</feature>
<dbReference type="GeneID" id="119737048"/>
<reference evidence="4" key="1">
    <citation type="submission" date="2022-11" db="UniProtKB">
        <authorList>
            <consortium name="EnsemblMetazoa"/>
        </authorList>
    </citation>
    <scope>IDENTIFICATION</scope>
</reference>
<evidence type="ECO:0000313" key="5">
    <source>
        <dbReference type="Proteomes" id="UP000887568"/>
    </source>
</evidence>
<keyword evidence="1" id="KW-0175">Coiled coil</keyword>
<protein>
    <recommendedName>
        <fullName evidence="3">Calponin-homology (CH) domain-containing protein</fullName>
    </recommendedName>
</protein>
<feature type="compositionally biased region" description="Basic residues" evidence="2">
    <location>
        <begin position="1074"/>
        <end position="1093"/>
    </location>
</feature>
<keyword evidence="5" id="KW-1185">Reference proteome</keyword>